<dbReference type="SUPFAM" id="SSF52799">
    <property type="entry name" value="(Phosphotyrosine protein) phosphatases II"/>
    <property type="match status" value="1"/>
</dbReference>
<feature type="domain" description="Beta-lactamase hydrolase-like protein phosphatase-like" evidence="1">
    <location>
        <begin position="2"/>
        <end position="96"/>
    </location>
</feature>
<evidence type="ECO:0000313" key="2">
    <source>
        <dbReference type="EMBL" id="AFY84672.1"/>
    </source>
</evidence>
<reference evidence="2 3" key="1">
    <citation type="submission" date="2012-06" db="EMBL/GenBank/DDBJ databases">
        <title>Finished chromosome of genome of Oscillatoria acuminata PCC 6304.</title>
        <authorList>
            <consortium name="US DOE Joint Genome Institute"/>
            <person name="Gugger M."/>
            <person name="Coursin T."/>
            <person name="Rippka R."/>
            <person name="Tandeau De Marsac N."/>
            <person name="Huntemann M."/>
            <person name="Wei C.-L."/>
            <person name="Han J."/>
            <person name="Detter J.C."/>
            <person name="Han C."/>
            <person name="Tapia R."/>
            <person name="Davenport K."/>
            <person name="Daligault H."/>
            <person name="Erkkila T."/>
            <person name="Gu W."/>
            <person name="Munk A.C.C."/>
            <person name="Teshima H."/>
            <person name="Xu Y."/>
            <person name="Chain P."/>
            <person name="Chen A."/>
            <person name="Krypides N."/>
            <person name="Mavromatis K."/>
            <person name="Markowitz V."/>
            <person name="Szeto E."/>
            <person name="Ivanova N."/>
            <person name="Mikhailova N."/>
            <person name="Ovchinnikova G."/>
            <person name="Pagani I."/>
            <person name="Pati A."/>
            <person name="Goodwin L."/>
            <person name="Peters L."/>
            <person name="Pitluck S."/>
            <person name="Woyke T."/>
            <person name="Kerfeld C."/>
        </authorList>
    </citation>
    <scope>NUCLEOTIDE SEQUENCE [LARGE SCALE GENOMIC DNA]</scope>
    <source>
        <strain evidence="2 3">PCC 6304</strain>
    </source>
</reference>
<dbReference type="KEGG" id="oac:Oscil6304_5172"/>
<dbReference type="Pfam" id="PF04273">
    <property type="entry name" value="BLH_phosphatase"/>
    <property type="match status" value="1"/>
</dbReference>
<dbReference type="HOGENOM" id="CLU_105726_2_0_3"/>
<dbReference type="InParanoid" id="K9TP79"/>
<protein>
    <recommendedName>
        <fullName evidence="1">Beta-lactamase hydrolase-like protein phosphatase-like domain-containing protein</fullName>
    </recommendedName>
</protein>
<dbReference type="STRING" id="56110.Oscil6304_5172"/>
<dbReference type="AlphaFoldDB" id="K9TP79"/>
<dbReference type="InterPro" id="IPR005939">
    <property type="entry name" value="BLH_phosphatase-like"/>
</dbReference>
<evidence type="ECO:0000313" key="3">
    <source>
        <dbReference type="Proteomes" id="UP000010367"/>
    </source>
</evidence>
<organism evidence="2 3">
    <name type="scientific">Oscillatoria acuminata PCC 6304</name>
    <dbReference type="NCBI Taxonomy" id="56110"/>
    <lineage>
        <taxon>Bacteria</taxon>
        <taxon>Bacillati</taxon>
        <taxon>Cyanobacteriota</taxon>
        <taxon>Cyanophyceae</taxon>
        <taxon>Oscillatoriophycideae</taxon>
        <taxon>Oscillatoriales</taxon>
        <taxon>Oscillatoriaceae</taxon>
        <taxon>Oscillatoria</taxon>
    </lineage>
</organism>
<evidence type="ECO:0000259" key="1">
    <source>
        <dbReference type="Pfam" id="PF04273"/>
    </source>
</evidence>
<sequence length="139" mass="15188">MFKTITDTLAIGSNEDVQSLENLAATGYKTVIDLCPAAEGTQLDQETVKGVGLAYLSVPVSMQTLNDETFNAFKTALQTAEKPVYTRCASGLRAGVFTLLNLGQKEGWTKAEYLQQREALEIPQKPNCPLATFAESYFQ</sequence>
<accession>K9TP79</accession>
<dbReference type="RefSeq" id="WP_015151286.1">
    <property type="nucleotide sequence ID" value="NC_019693.1"/>
</dbReference>
<dbReference type="eggNOG" id="COG3453">
    <property type="taxonomic scope" value="Bacteria"/>
</dbReference>
<keyword evidence="3" id="KW-1185">Reference proteome</keyword>
<dbReference type="GO" id="GO:0016787">
    <property type="term" value="F:hydrolase activity"/>
    <property type="evidence" value="ECO:0007669"/>
    <property type="project" value="InterPro"/>
</dbReference>
<dbReference type="Gene3D" id="3.90.190.10">
    <property type="entry name" value="Protein tyrosine phosphatase superfamily"/>
    <property type="match status" value="1"/>
</dbReference>
<dbReference type="InterPro" id="IPR029021">
    <property type="entry name" value="Prot-tyrosine_phosphatase-like"/>
</dbReference>
<proteinExistence type="predicted"/>
<gene>
    <name evidence="2" type="ORF">Oscil6304_5172</name>
</gene>
<dbReference type="OrthoDB" id="531258at2"/>
<dbReference type="EMBL" id="CP003607">
    <property type="protein sequence ID" value="AFY84672.1"/>
    <property type="molecule type" value="Genomic_DNA"/>
</dbReference>
<dbReference type="Proteomes" id="UP000010367">
    <property type="component" value="Chromosome"/>
</dbReference>
<name>K9TP79_9CYAN</name>